<dbReference type="GO" id="GO:0042276">
    <property type="term" value="P:error-prone translesion synthesis"/>
    <property type="evidence" value="ECO:0007669"/>
    <property type="project" value="TreeGrafter"/>
</dbReference>
<dbReference type="Gene3D" id="3.30.420.10">
    <property type="entry name" value="Ribonuclease H-like superfamily/Ribonuclease H"/>
    <property type="match status" value="1"/>
</dbReference>
<evidence type="ECO:0000256" key="9">
    <source>
        <dbReference type="ARBA" id="ARBA00023004"/>
    </source>
</evidence>
<dbReference type="PROSITE" id="PS00116">
    <property type="entry name" value="DNA_POLYMERASE_B"/>
    <property type="match status" value="1"/>
</dbReference>
<feature type="region of interest" description="Disordered" evidence="14">
    <location>
        <begin position="290"/>
        <end position="310"/>
    </location>
</feature>
<keyword evidence="6" id="KW-0227">DNA damage</keyword>
<gene>
    <name evidence="18" type="ORF">Vbra_20121</name>
</gene>
<evidence type="ECO:0000256" key="3">
    <source>
        <dbReference type="ARBA" id="ARBA00022679"/>
    </source>
</evidence>
<evidence type="ECO:0000256" key="10">
    <source>
        <dbReference type="ARBA" id="ARBA00023014"/>
    </source>
</evidence>
<name>A0A0G4EBX7_VITBC</name>
<dbReference type="GO" id="GO:0016035">
    <property type="term" value="C:zeta DNA polymerase complex"/>
    <property type="evidence" value="ECO:0007669"/>
    <property type="project" value="InterPro"/>
</dbReference>
<evidence type="ECO:0000256" key="2">
    <source>
        <dbReference type="ARBA" id="ARBA00005755"/>
    </source>
</evidence>
<keyword evidence="13" id="KW-0235">DNA replication</keyword>
<dbReference type="PANTHER" id="PTHR45812">
    <property type="entry name" value="DNA POLYMERASE ZETA CATALYTIC SUBUNIT"/>
    <property type="match status" value="1"/>
</dbReference>
<dbReference type="Gene3D" id="3.30.342.10">
    <property type="entry name" value="DNA Polymerase, chain B, domain 1"/>
    <property type="match status" value="1"/>
</dbReference>
<evidence type="ECO:0000259" key="17">
    <source>
        <dbReference type="Pfam" id="PF24055"/>
    </source>
</evidence>
<dbReference type="VEuPathDB" id="CryptoDB:Vbra_20121"/>
<comment type="catalytic activity">
    <reaction evidence="12 13">
        <text>DNA(n) + a 2'-deoxyribonucleoside 5'-triphosphate = DNA(n+1) + diphosphate</text>
        <dbReference type="Rhea" id="RHEA:22508"/>
        <dbReference type="Rhea" id="RHEA-COMP:17339"/>
        <dbReference type="Rhea" id="RHEA-COMP:17340"/>
        <dbReference type="ChEBI" id="CHEBI:33019"/>
        <dbReference type="ChEBI" id="CHEBI:61560"/>
        <dbReference type="ChEBI" id="CHEBI:173112"/>
        <dbReference type="EC" id="2.7.7.7"/>
    </reaction>
</comment>
<dbReference type="SUPFAM" id="SSF53098">
    <property type="entry name" value="Ribonuclease H-like"/>
    <property type="match status" value="1"/>
</dbReference>
<evidence type="ECO:0000256" key="14">
    <source>
        <dbReference type="SAM" id="MobiDB-lite"/>
    </source>
</evidence>
<feature type="domain" description="DNA polymerase delta/zeta catalytic subunit N-terminal" evidence="17">
    <location>
        <begin position="50"/>
        <end position="130"/>
    </location>
</feature>
<feature type="region of interest" description="Disordered" evidence="14">
    <location>
        <begin position="697"/>
        <end position="751"/>
    </location>
</feature>
<evidence type="ECO:0000256" key="12">
    <source>
        <dbReference type="ARBA" id="ARBA00049244"/>
    </source>
</evidence>
<dbReference type="PANTHER" id="PTHR45812:SF1">
    <property type="entry name" value="DNA POLYMERASE ZETA CATALYTIC SUBUNIT"/>
    <property type="match status" value="1"/>
</dbReference>
<reference evidence="18 19" key="1">
    <citation type="submission" date="2014-11" db="EMBL/GenBank/DDBJ databases">
        <authorList>
            <person name="Zhu J."/>
            <person name="Qi W."/>
            <person name="Song R."/>
        </authorList>
    </citation>
    <scope>NUCLEOTIDE SEQUENCE [LARGE SCALE GENOMIC DNA]</scope>
</reference>
<feature type="region of interest" description="Disordered" evidence="14">
    <location>
        <begin position="343"/>
        <end position="424"/>
    </location>
</feature>
<dbReference type="InterPro" id="IPR006134">
    <property type="entry name" value="DNA-dir_DNA_pol_B_multi_dom"/>
</dbReference>
<dbReference type="PRINTS" id="PR00106">
    <property type="entry name" value="DNAPOLB"/>
</dbReference>
<evidence type="ECO:0000259" key="16">
    <source>
        <dbReference type="Pfam" id="PF14260"/>
    </source>
</evidence>
<keyword evidence="19" id="KW-1185">Reference proteome</keyword>
<dbReference type="GO" id="GO:0006260">
    <property type="term" value="P:DNA replication"/>
    <property type="evidence" value="ECO:0007669"/>
    <property type="project" value="UniProtKB-KW"/>
</dbReference>
<dbReference type="InterPro" id="IPR023211">
    <property type="entry name" value="DNA_pol_palm_dom_sf"/>
</dbReference>
<dbReference type="SUPFAM" id="SSF56672">
    <property type="entry name" value="DNA/RNA polymerases"/>
    <property type="match status" value="1"/>
</dbReference>
<evidence type="ECO:0000256" key="1">
    <source>
        <dbReference type="ARBA" id="ARBA00001966"/>
    </source>
</evidence>
<dbReference type="Pfam" id="PF14260">
    <property type="entry name" value="zf-C4pol"/>
    <property type="match status" value="1"/>
</dbReference>
<evidence type="ECO:0000256" key="6">
    <source>
        <dbReference type="ARBA" id="ARBA00022763"/>
    </source>
</evidence>
<dbReference type="Pfam" id="PF00136">
    <property type="entry name" value="DNA_pol_B"/>
    <property type="match status" value="1"/>
</dbReference>
<feature type="region of interest" description="Disordered" evidence="14">
    <location>
        <begin position="515"/>
        <end position="557"/>
    </location>
</feature>
<dbReference type="Proteomes" id="UP000041254">
    <property type="component" value="Unassembled WGS sequence"/>
</dbReference>
<keyword evidence="11" id="KW-0234">DNA repair</keyword>
<dbReference type="Gene3D" id="3.90.1600.10">
    <property type="entry name" value="Palm domain of DNA polymerase"/>
    <property type="match status" value="1"/>
</dbReference>
<dbReference type="Gene3D" id="1.10.287.690">
    <property type="entry name" value="Helix hairpin bin"/>
    <property type="match status" value="1"/>
</dbReference>
<feature type="domain" description="C4-type zinc-finger of DNA polymerase delta" evidence="16">
    <location>
        <begin position="1647"/>
        <end position="1707"/>
    </location>
</feature>
<organism evidence="18 19">
    <name type="scientific">Vitrella brassicaformis (strain CCMP3155)</name>
    <dbReference type="NCBI Taxonomy" id="1169540"/>
    <lineage>
        <taxon>Eukaryota</taxon>
        <taxon>Sar</taxon>
        <taxon>Alveolata</taxon>
        <taxon>Colpodellida</taxon>
        <taxon>Vitrellaceae</taxon>
        <taxon>Vitrella</taxon>
    </lineage>
</organism>
<feature type="compositionally biased region" description="Low complexity" evidence="14">
    <location>
        <begin position="370"/>
        <end position="393"/>
    </location>
</feature>
<keyword evidence="9 13" id="KW-0408">Iron</keyword>
<dbReference type="GO" id="GO:0003677">
    <property type="term" value="F:DNA binding"/>
    <property type="evidence" value="ECO:0007669"/>
    <property type="project" value="UniProtKB-KW"/>
</dbReference>
<dbReference type="EC" id="2.7.7.7" evidence="13"/>
<feature type="compositionally biased region" description="Low complexity" evidence="14">
    <location>
        <begin position="1551"/>
        <end position="1561"/>
    </location>
</feature>
<keyword evidence="13" id="KW-0004">4Fe-4S</keyword>
<feature type="region of interest" description="Disordered" evidence="14">
    <location>
        <begin position="1494"/>
        <end position="1518"/>
    </location>
</feature>
<keyword evidence="5 13" id="KW-0479">Metal-binding</keyword>
<dbReference type="FunFam" id="1.10.287.690:FF:000002">
    <property type="entry name" value="DNA polymerase zeta"/>
    <property type="match status" value="1"/>
</dbReference>
<feature type="compositionally biased region" description="Polar residues" evidence="14">
    <location>
        <begin position="348"/>
        <end position="358"/>
    </location>
</feature>
<dbReference type="GO" id="GO:0003887">
    <property type="term" value="F:DNA-directed DNA polymerase activity"/>
    <property type="evidence" value="ECO:0007669"/>
    <property type="project" value="UniProtKB-KW"/>
</dbReference>
<feature type="domain" description="DNA-directed DNA polymerase family B multifunctional" evidence="15">
    <location>
        <begin position="878"/>
        <end position="1389"/>
    </location>
</feature>
<feature type="region of interest" description="Disordered" evidence="14">
    <location>
        <begin position="1545"/>
        <end position="1641"/>
    </location>
</feature>
<evidence type="ECO:0000256" key="7">
    <source>
        <dbReference type="ARBA" id="ARBA00022833"/>
    </source>
</evidence>
<evidence type="ECO:0000259" key="15">
    <source>
        <dbReference type="Pfam" id="PF00136"/>
    </source>
</evidence>
<dbReference type="EMBL" id="CDMY01000113">
    <property type="protein sequence ID" value="CEL92814.1"/>
    <property type="molecule type" value="Genomic_DNA"/>
</dbReference>
<comment type="cofactor">
    <cofactor evidence="1 13">
        <name>[4Fe-4S] cluster</name>
        <dbReference type="ChEBI" id="CHEBI:49883"/>
    </cofactor>
</comment>
<dbReference type="InterPro" id="IPR025687">
    <property type="entry name" value="Znf-C4pol"/>
</dbReference>
<evidence type="ECO:0000313" key="18">
    <source>
        <dbReference type="EMBL" id="CEL92814.1"/>
    </source>
</evidence>
<keyword evidence="13" id="KW-0238">DNA-binding</keyword>
<protein>
    <recommendedName>
        <fullName evidence="13">DNA polymerase</fullName>
        <ecNumber evidence="13">2.7.7.7</ecNumber>
    </recommendedName>
</protein>
<dbReference type="GO" id="GO:0000724">
    <property type="term" value="P:double-strand break repair via homologous recombination"/>
    <property type="evidence" value="ECO:0007669"/>
    <property type="project" value="TreeGrafter"/>
</dbReference>
<dbReference type="InterPro" id="IPR036397">
    <property type="entry name" value="RNaseH_sf"/>
</dbReference>
<feature type="compositionally biased region" description="Pro residues" evidence="14">
    <location>
        <begin position="1413"/>
        <end position="1423"/>
    </location>
</feature>
<evidence type="ECO:0000256" key="5">
    <source>
        <dbReference type="ARBA" id="ARBA00022723"/>
    </source>
</evidence>
<comment type="similarity">
    <text evidence="2 13">Belongs to the DNA polymerase type-B family.</text>
</comment>
<dbReference type="GO" id="GO:0005634">
    <property type="term" value="C:nucleus"/>
    <property type="evidence" value="ECO:0007669"/>
    <property type="project" value="UniProtKB-SubCell"/>
</dbReference>
<accession>A0A0G4EBX7</accession>
<comment type="subcellular location">
    <subcellularLocation>
        <location evidence="13">Nucleus</location>
    </subcellularLocation>
</comment>
<dbReference type="GO" id="GO:0000166">
    <property type="term" value="F:nucleotide binding"/>
    <property type="evidence" value="ECO:0007669"/>
    <property type="project" value="InterPro"/>
</dbReference>
<dbReference type="Gene3D" id="1.10.132.60">
    <property type="entry name" value="DNA polymerase family B, C-terminal domain"/>
    <property type="match status" value="1"/>
</dbReference>
<dbReference type="PhylomeDB" id="A0A0G4EBX7"/>
<keyword evidence="4 13" id="KW-0548">Nucleotidyltransferase</keyword>
<dbReference type="InterPro" id="IPR042087">
    <property type="entry name" value="DNA_pol_B_thumb"/>
</dbReference>
<dbReference type="OrthoDB" id="2414538at2759"/>
<evidence type="ECO:0000256" key="13">
    <source>
        <dbReference type="RuleBase" id="RU000442"/>
    </source>
</evidence>
<evidence type="ECO:0000256" key="4">
    <source>
        <dbReference type="ARBA" id="ARBA00022695"/>
    </source>
</evidence>
<keyword evidence="3 13" id="KW-0808">Transferase</keyword>
<dbReference type="Pfam" id="PF24055">
    <property type="entry name" value="POL3_N"/>
    <property type="match status" value="1"/>
</dbReference>
<dbReference type="InterPro" id="IPR006172">
    <property type="entry name" value="DNA-dir_DNA_pol_B"/>
</dbReference>
<dbReference type="InterPro" id="IPR030559">
    <property type="entry name" value="PolZ_Rev3"/>
</dbReference>
<keyword evidence="13" id="KW-0539">Nucleus</keyword>
<dbReference type="InParanoid" id="A0A0G4EBX7"/>
<sequence length="1733" mass="190928">MDTTMAPPQRDLDPASSPLTQKQLQLVPIVRIYGPLRPSGQMCALHVHSFLPFFYVQLTDAMSDEVADSSNRRHAFLQRMAREAESIYTKEGGRGACIFDLAVVWRRGIYGYHGEFRRFVKVSCVNPAHLHRVAALFHRGAVMNHAFQPYEVHLPHLLQFLAEHNLRGMDDLHADPSRVSFRPPLPSRPSFSPPIQYESSSAAHSPIRYWTRHVRGIRVSSMARQTRCELEADVRAGDILNVEWAKWMEGRRRMEAGELDKVPFDFDVSCAPPVAESLDALWQDEISRRTERGMEPPRDEDFDTAKNDPFDRRVHVAEELMNGEFRSHLEDVLSACREAAAAPASSSTPWHQQMQQEADSGASEDVKMQASSHTAAASASAAAAAPLPGSSPSQHPHYSDAADIPPSALPQTIRPLPTPVAPPPFRPQQAKRGVGLVSSNPHMTVLAANDESESMAVSRVWTSRFVYGIPPPTVREAVDDYMETRGKEEMAKQGLEKATTTMDSYGRIVFVVDDKPEDNKQAKEGAAADRKIGPPPPHIVPGELEDDPIQSAEDQPYTKPAIAPPSPDRLSFGTLLAVEVLADCTGGASSSSDPAKDAMVAVLWVKRDERLGEEGEGDRHGGIVVTEDGLPVEGWGRYGAMDWVASEGELIDAVVRLFHDFDPSILVGFEVQSKSIGYFIRRAQYLGYNTITTQLSRLLNPPPSQAPLPPPKVTQQQQRRQSTGGAIVPAASTGQKPKPRATSGPLVPASSGVDSHLLDPSEAPWMNFMPTLASGGVTLGGRIVINLWRTLRSEVKTTQYSLHALAQTLLGTTVPHFPPFTLSSWWHHTDQDEPDRHPYRHFALRYVMRCVRLVVGLMDSTDLLARTTEFARLFGIDFWSVLSRGSQFRVEAMLCRAAHALGYVLLSASKIQVTQQTALECLPLVMEPESNFYWSPVIVLDFQSLYPSIIIAYNICFSTCLGRLRGDRHDPSSPLVNLTKKFGVHELDVTPEMMAELMERFEWLQEGAGGGGRLPGADERCVNILPNEAVFVSRRVRRGVLPSLLEAVLRTRVMVKSSMKLHDKAMKEPRLQRILNHRQFGLKMFSNVTYGYTGASFSGRMPCGEIADAIVQTARRTLERARDTVEANPRWGARVVYGDTDSLFVLVEGRSREDAFVIGREIAREVSEQNPRPMELKMEKVYQPCCLVSKKRYVGYAYDTPTSAPRLDAKGIENVRRDQCPVASRALEQCLRIIFETIDLSQVKRYLYNEWQTLLRGGPELNLYDVIFHREVRLGTYTANQGGPAHTLPPQAVVAYASLASDPTATPQMSERIPFAVAYGPPGSRLIDQVVPPSRIEGASKPLCPLTPLEPEASREQYAAWASQPLLHLNATYYITKQMIPAIDRLFALIGPEVNVERWFNQMPKPVKRTYPTPTPPPAPSPRTPVKEDDSPTSNGNSGMSLVPYPSGPVAAAAAVAPPSYNAPPIAPPSASNTMDMFFAPASACAVCGAPMRPAGRRAAGEGDGRRKRRKTEWGGVGVSVKTEEGEEGVSDSAVSGLMRVLRDGRPSRPAPAAAGAPAAAVKTEIKREIKSEAPSPPRPRGVKRVKEEEPEVVKKEAPSEPIIIDLDAEEDSDLVKPPPLPSRPTPRASTGHGRRSCSPVRAPATPSVCDRCAADPQGAILKLYSRLRASEDRLGLLNRLCTHCAGSAWEGAACHDAYHCKVYFARISASSHVRQVRRDYSQLLEQTDRQSG</sequence>
<dbReference type="OMA" id="CITIAYN"/>
<dbReference type="InterPro" id="IPR056435">
    <property type="entry name" value="DPOD/Z_N"/>
</dbReference>
<proteinExistence type="inferred from homology"/>
<keyword evidence="10 13" id="KW-0411">Iron-sulfur</keyword>
<dbReference type="InterPro" id="IPR043502">
    <property type="entry name" value="DNA/RNA_pol_sf"/>
</dbReference>
<feature type="compositionally biased region" description="Pro residues" evidence="14">
    <location>
        <begin position="700"/>
        <end position="712"/>
    </location>
</feature>
<dbReference type="CDD" id="cd05534">
    <property type="entry name" value="POLBc_zeta"/>
    <property type="match status" value="1"/>
</dbReference>
<dbReference type="GO" id="GO:0051539">
    <property type="term" value="F:4 iron, 4 sulfur cluster binding"/>
    <property type="evidence" value="ECO:0007669"/>
    <property type="project" value="UniProtKB-KW"/>
</dbReference>
<feature type="region of interest" description="Disordered" evidence="14">
    <location>
        <begin position="1405"/>
        <end position="1443"/>
    </location>
</feature>
<dbReference type="InterPro" id="IPR012337">
    <property type="entry name" value="RNaseH-like_sf"/>
</dbReference>
<dbReference type="SMART" id="SM00486">
    <property type="entry name" value="POLBc"/>
    <property type="match status" value="1"/>
</dbReference>
<dbReference type="GO" id="GO:0008270">
    <property type="term" value="F:zinc ion binding"/>
    <property type="evidence" value="ECO:0007669"/>
    <property type="project" value="UniProtKB-KW"/>
</dbReference>
<keyword evidence="7 13" id="KW-0862">Zinc</keyword>
<keyword evidence="13" id="KW-0863">Zinc-finger</keyword>
<evidence type="ECO:0000313" key="19">
    <source>
        <dbReference type="Proteomes" id="UP000041254"/>
    </source>
</evidence>
<keyword evidence="8 13" id="KW-0239">DNA-directed DNA polymerase</keyword>
<evidence type="ECO:0000256" key="11">
    <source>
        <dbReference type="ARBA" id="ARBA00023204"/>
    </source>
</evidence>
<feature type="compositionally biased region" description="Basic and acidic residues" evidence="14">
    <location>
        <begin position="1585"/>
        <end position="1599"/>
    </location>
</feature>
<dbReference type="InterPro" id="IPR017964">
    <property type="entry name" value="DNA-dir_DNA_pol_B_CS"/>
</dbReference>
<feature type="compositionally biased region" description="Basic and acidic residues" evidence="14">
    <location>
        <begin position="515"/>
        <end position="532"/>
    </location>
</feature>
<dbReference type="STRING" id="1169540.A0A0G4EBX7"/>
<evidence type="ECO:0000256" key="8">
    <source>
        <dbReference type="ARBA" id="ARBA00022932"/>
    </source>
</evidence>